<organism evidence="3 4">
    <name type="scientific">Actinoplanes ianthinogenes</name>
    <dbReference type="NCBI Taxonomy" id="122358"/>
    <lineage>
        <taxon>Bacteria</taxon>
        <taxon>Bacillati</taxon>
        <taxon>Actinomycetota</taxon>
        <taxon>Actinomycetes</taxon>
        <taxon>Micromonosporales</taxon>
        <taxon>Micromonosporaceae</taxon>
        <taxon>Actinoplanes</taxon>
    </lineage>
</organism>
<keyword evidence="2" id="KW-0732">Signal</keyword>
<feature type="signal peptide" evidence="2">
    <location>
        <begin position="1"/>
        <end position="23"/>
    </location>
</feature>
<evidence type="ECO:0000256" key="2">
    <source>
        <dbReference type="SAM" id="SignalP"/>
    </source>
</evidence>
<evidence type="ECO:0000313" key="3">
    <source>
        <dbReference type="EMBL" id="BCJ47456.1"/>
    </source>
</evidence>
<keyword evidence="4" id="KW-1185">Reference proteome</keyword>
<feature type="chain" id="PRO_5046412597" evidence="2">
    <location>
        <begin position="24"/>
        <end position="105"/>
    </location>
</feature>
<sequence length="105" mass="10590">MATWIGLALVPAVSLMCCVPGFAAVGGMDASCGDGFDHACMHTNTPVFSVWPLVTGGVAAAALLALLLVPRRLVSLRMFLGALVVVPPLMNALVAAVELGKAGSA</sequence>
<proteinExistence type="predicted"/>
<reference evidence="3 4" key="1">
    <citation type="submission" date="2020-08" db="EMBL/GenBank/DDBJ databases">
        <title>Whole genome shotgun sequence of Actinoplanes ianthinogenes NBRC 13996.</title>
        <authorList>
            <person name="Komaki H."/>
            <person name="Tamura T."/>
        </authorList>
    </citation>
    <scope>NUCLEOTIDE SEQUENCE [LARGE SCALE GENOMIC DNA]</scope>
    <source>
        <strain evidence="3 4">NBRC 13996</strain>
    </source>
</reference>
<evidence type="ECO:0000313" key="4">
    <source>
        <dbReference type="Proteomes" id="UP000676967"/>
    </source>
</evidence>
<keyword evidence="1" id="KW-0472">Membrane</keyword>
<protein>
    <submittedName>
        <fullName evidence="3">Uncharacterized protein</fullName>
    </submittedName>
</protein>
<evidence type="ECO:0000256" key="1">
    <source>
        <dbReference type="SAM" id="Phobius"/>
    </source>
</evidence>
<feature type="transmembrane region" description="Helical" evidence="1">
    <location>
        <begin position="76"/>
        <end position="97"/>
    </location>
</feature>
<name>A0ABN6CQF7_9ACTN</name>
<dbReference type="EMBL" id="AP023356">
    <property type="protein sequence ID" value="BCJ47456.1"/>
    <property type="molecule type" value="Genomic_DNA"/>
</dbReference>
<keyword evidence="1" id="KW-1133">Transmembrane helix</keyword>
<gene>
    <name evidence="3" type="ORF">Aiant_81130</name>
</gene>
<accession>A0ABN6CQF7</accession>
<keyword evidence="1" id="KW-0812">Transmembrane</keyword>
<dbReference type="Proteomes" id="UP000676967">
    <property type="component" value="Chromosome"/>
</dbReference>
<feature type="transmembrane region" description="Helical" evidence="1">
    <location>
        <begin position="47"/>
        <end position="69"/>
    </location>
</feature>